<name>A0A843X2E1_COLES</name>
<comment type="caution">
    <text evidence="2">The sequence shown here is derived from an EMBL/GenBank/DDBJ whole genome shotgun (WGS) entry which is preliminary data.</text>
</comment>
<accession>A0A843X2E1</accession>
<dbReference type="Proteomes" id="UP000652761">
    <property type="component" value="Unassembled WGS sequence"/>
</dbReference>
<keyword evidence="3" id="KW-1185">Reference proteome</keyword>
<gene>
    <name evidence="2" type="ORF">Taro_044286</name>
</gene>
<feature type="region of interest" description="Disordered" evidence="1">
    <location>
        <begin position="1"/>
        <end position="71"/>
    </location>
</feature>
<evidence type="ECO:0000313" key="2">
    <source>
        <dbReference type="EMBL" id="MQM11375.1"/>
    </source>
</evidence>
<feature type="compositionally biased region" description="Basic and acidic residues" evidence="1">
    <location>
        <begin position="22"/>
        <end position="39"/>
    </location>
</feature>
<evidence type="ECO:0000313" key="3">
    <source>
        <dbReference type="Proteomes" id="UP000652761"/>
    </source>
</evidence>
<sequence>MPSTGRTGGASTTRTTLNHWLITHDKSSKQEARTDEPKPRNTTTRGTHGRARTSEHHQSVRKTRRSANNRLTVGKSIIRQTRPSWHRCQDTATKVSPSVTERRVVTCRVPHQKVLRAKPALGHMPTRQPGPWKHPRQHGYCHDLQGRRDTIATGKGTMTATLSRRGKMSR</sequence>
<organism evidence="2 3">
    <name type="scientific">Colocasia esculenta</name>
    <name type="common">Wild taro</name>
    <name type="synonym">Arum esculentum</name>
    <dbReference type="NCBI Taxonomy" id="4460"/>
    <lineage>
        <taxon>Eukaryota</taxon>
        <taxon>Viridiplantae</taxon>
        <taxon>Streptophyta</taxon>
        <taxon>Embryophyta</taxon>
        <taxon>Tracheophyta</taxon>
        <taxon>Spermatophyta</taxon>
        <taxon>Magnoliopsida</taxon>
        <taxon>Liliopsida</taxon>
        <taxon>Araceae</taxon>
        <taxon>Aroideae</taxon>
        <taxon>Colocasieae</taxon>
        <taxon>Colocasia</taxon>
    </lineage>
</organism>
<proteinExistence type="predicted"/>
<dbReference type="AlphaFoldDB" id="A0A843X2E1"/>
<dbReference type="EMBL" id="NMUH01004958">
    <property type="protein sequence ID" value="MQM11375.1"/>
    <property type="molecule type" value="Genomic_DNA"/>
</dbReference>
<reference evidence="2" key="1">
    <citation type="submission" date="2017-07" db="EMBL/GenBank/DDBJ databases">
        <title>Taro Niue Genome Assembly and Annotation.</title>
        <authorList>
            <person name="Atibalentja N."/>
            <person name="Keating K."/>
            <person name="Fields C.J."/>
        </authorList>
    </citation>
    <scope>NUCLEOTIDE SEQUENCE</scope>
    <source>
        <strain evidence="2">Niue_2</strain>
        <tissue evidence="2">Leaf</tissue>
    </source>
</reference>
<evidence type="ECO:0000256" key="1">
    <source>
        <dbReference type="SAM" id="MobiDB-lite"/>
    </source>
</evidence>
<protein>
    <submittedName>
        <fullName evidence="2">Uncharacterized protein</fullName>
    </submittedName>
</protein>
<feature type="compositionally biased region" description="Low complexity" evidence="1">
    <location>
        <begin position="1"/>
        <end position="16"/>
    </location>
</feature>